<dbReference type="AlphaFoldDB" id="A0A6J6KJ66"/>
<dbReference type="InterPro" id="IPR036597">
    <property type="entry name" value="Fido-like_dom_sf"/>
</dbReference>
<evidence type="ECO:0000313" key="2">
    <source>
        <dbReference type="EMBL" id="CAB4649572.1"/>
    </source>
</evidence>
<accession>A0A6J6KJ66</accession>
<dbReference type="Gene3D" id="1.20.120.1870">
    <property type="entry name" value="Fic/DOC protein, Fido domain"/>
    <property type="match status" value="1"/>
</dbReference>
<dbReference type="GO" id="GO:0016301">
    <property type="term" value="F:kinase activity"/>
    <property type="evidence" value="ECO:0007669"/>
    <property type="project" value="InterPro"/>
</dbReference>
<feature type="domain" description="Fido" evidence="1">
    <location>
        <begin position="1"/>
        <end position="123"/>
    </location>
</feature>
<dbReference type="PANTHER" id="PTHR39426:SF1">
    <property type="entry name" value="HOMOLOGY TO DEATH-ON-CURING PROTEIN OF PHAGE P1"/>
    <property type="match status" value="1"/>
</dbReference>
<dbReference type="EMBL" id="CAEZVV010000081">
    <property type="protein sequence ID" value="CAB4649572.1"/>
    <property type="molecule type" value="Genomic_DNA"/>
</dbReference>
<gene>
    <name evidence="2" type="ORF">UFOPK2143_01192</name>
</gene>
<dbReference type="InterPro" id="IPR053737">
    <property type="entry name" value="Type_II_TA_Toxin"/>
</dbReference>
<dbReference type="InterPro" id="IPR003812">
    <property type="entry name" value="Fido"/>
</dbReference>
<dbReference type="NCBIfam" id="TIGR01550">
    <property type="entry name" value="DOC_P1"/>
    <property type="match status" value="1"/>
</dbReference>
<proteinExistence type="predicted"/>
<dbReference type="InterPro" id="IPR006440">
    <property type="entry name" value="Doc"/>
</dbReference>
<organism evidence="2">
    <name type="scientific">freshwater metagenome</name>
    <dbReference type="NCBI Taxonomy" id="449393"/>
    <lineage>
        <taxon>unclassified sequences</taxon>
        <taxon>metagenomes</taxon>
        <taxon>ecological metagenomes</taxon>
    </lineage>
</organism>
<dbReference type="Pfam" id="PF02661">
    <property type="entry name" value="Fic"/>
    <property type="match status" value="1"/>
</dbReference>
<protein>
    <submittedName>
        <fullName evidence="2">Unannotated protein</fullName>
    </submittedName>
</protein>
<reference evidence="2" key="1">
    <citation type="submission" date="2020-05" db="EMBL/GenBank/DDBJ databases">
        <authorList>
            <person name="Chiriac C."/>
            <person name="Salcher M."/>
            <person name="Ghai R."/>
            <person name="Kavagutti S V."/>
        </authorList>
    </citation>
    <scope>NUCLEOTIDE SEQUENCE</scope>
</reference>
<name>A0A6J6KJ66_9ZZZZ</name>
<dbReference type="PROSITE" id="PS51459">
    <property type="entry name" value="FIDO"/>
    <property type="match status" value="1"/>
</dbReference>
<dbReference type="SUPFAM" id="SSF140931">
    <property type="entry name" value="Fic-like"/>
    <property type="match status" value="1"/>
</dbReference>
<sequence length="130" mass="14266">MRYLTLAEGLLIASAVTGLEVQTIQHVSRVELLDSALHAPQAGFGEEDFYPTLEEKAAVLCLHLARNHPLPDGNKRLAWMATVMFLRLNDVDLVVSTEIAVSMIIDVASGVMSQSDLTRWIGKHRGPDNS</sequence>
<dbReference type="PANTHER" id="PTHR39426">
    <property type="entry name" value="HOMOLOGY TO DEATH-ON-CURING PROTEIN OF PHAGE P1"/>
    <property type="match status" value="1"/>
</dbReference>
<evidence type="ECO:0000259" key="1">
    <source>
        <dbReference type="PROSITE" id="PS51459"/>
    </source>
</evidence>